<keyword evidence="3 6" id="KW-0547">Nucleotide-binding</keyword>
<dbReference type="InterPro" id="IPR000719">
    <property type="entry name" value="Prot_kinase_dom"/>
</dbReference>
<keyword evidence="11" id="KW-1185">Reference proteome</keyword>
<evidence type="ECO:0000313" key="10">
    <source>
        <dbReference type="EMBL" id="KAJ9168661.1"/>
    </source>
</evidence>
<evidence type="ECO:0000256" key="8">
    <source>
        <dbReference type="SAM" id="Phobius"/>
    </source>
</evidence>
<keyword evidence="8" id="KW-0472">Membrane</keyword>
<keyword evidence="8" id="KW-1133">Transmembrane helix</keyword>
<accession>A0ABQ9LL09</accession>
<evidence type="ECO:0000256" key="4">
    <source>
        <dbReference type="ARBA" id="ARBA00022777"/>
    </source>
</evidence>
<feature type="binding site" evidence="6">
    <location>
        <position position="114"/>
    </location>
    <ligand>
        <name>ATP</name>
        <dbReference type="ChEBI" id="CHEBI:30616"/>
    </ligand>
</feature>
<evidence type="ECO:0000256" key="3">
    <source>
        <dbReference type="ARBA" id="ARBA00022741"/>
    </source>
</evidence>
<dbReference type="InterPro" id="IPR008271">
    <property type="entry name" value="Ser/Thr_kinase_AS"/>
</dbReference>
<dbReference type="EMBL" id="JARPOI010000011">
    <property type="protein sequence ID" value="KAJ9168661.1"/>
    <property type="molecule type" value="Genomic_DNA"/>
</dbReference>
<dbReference type="PANTHER" id="PTHR47976">
    <property type="entry name" value="G-TYPE LECTIN S-RECEPTOR-LIKE SERINE/THREONINE-PROTEIN KINASE SD2-5"/>
    <property type="match status" value="1"/>
</dbReference>
<evidence type="ECO:0000313" key="11">
    <source>
        <dbReference type="Proteomes" id="UP001174677"/>
    </source>
</evidence>
<keyword evidence="2" id="KW-0732">Signal</keyword>
<dbReference type="PROSITE" id="PS00108">
    <property type="entry name" value="PROTEIN_KINASE_ST"/>
    <property type="match status" value="1"/>
</dbReference>
<feature type="domain" description="Protein kinase" evidence="9">
    <location>
        <begin position="86"/>
        <end position="359"/>
    </location>
</feature>
<keyword evidence="7" id="KW-0723">Serine/threonine-protein kinase</keyword>
<evidence type="ECO:0000256" key="7">
    <source>
        <dbReference type="RuleBase" id="RU000304"/>
    </source>
</evidence>
<keyword evidence="4" id="KW-0418">Kinase</keyword>
<keyword evidence="1" id="KW-0808">Transferase</keyword>
<evidence type="ECO:0000256" key="1">
    <source>
        <dbReference type="ARBA" id="ARBA00022679"/>
    </source>
</evidence>
<dbReference type="SUPFAM" id="SSF56112">
    <property type="entry name" value="Protein kinase-like (PK-like)"/>
    <property type="match status" value="1"/>
</dbReference>
<keyword evidence="8" id="KW-0812">Transmembrane</keyword>
<feature type="transmembrane region" description="Helical" evidence="8">
    <location>
        <begin position="34"/>
        <end position="54"/>
    </location>
</feature>
<organism evidence="10 11">
    <name type="scientific">Hevea brasiliensis</name>
    <name type="common">Para rubber tree</name>
    <name type="synonym">Siphonia brasiliensis</name>
    <dbReference type="NCBI Taxonomy" id="3981"/>
    <lineage>
        <taxon>Eukaryota</taxon>
        <taxon>Viridiplantae</taxon>
        <taxon>Streptophyta</taxon>
        <taxon>Embryophyta</taxon>
        <taxon>Tracheophyta</taxon>
        <taxon>Spermatophyta</taxon>
        <taxon>Magnoliopsida</taxon>
        <taxon>eudicotyledons</taxon>
        <taxon>Gunneridae</taxon>
        <taxon>Pentapetalae</taxon>
        <taxon>rosids</taxon>
        <taxon>fabids</taxon>
        <taxon>Malpighiales</taxon>
        <taxon>Euphorbiaceae</taxon>
        <taxon>Crotonoideae</taxon>
        <taxon>Micrandreae</taxon>
        <taxon>Hevea</taxon>
    </lineage>
</organism>
<dbReference type="PROSITE" id="PS00107">
    <property type="entry name" value="PROTEIN_KINASE_ATP"/>
    <property type="match status" value="1"/>
</dbReference>
<dbReference type="Gene3D" id="3.30.200.20">
    <property type="entry name" value="Phosphorylase Kinase, domain 1"/>
    <property type="match status" value="1"/>
</dbReference>
<keyword evidence="5 6" id="KW-0067">ATP-binding</keyword>
<proteinExistence type="inferred from homology"/>
<feature type="transmembrane region" description="Helical" evidence="8">
    <location>
        <begin position="9"/>
        <end position="28"/>
    </location>
</feature>
<sequence>MAIRRNKTAVTLFIIIIGIIILLTIFFAGLTTAAIIVAGFLVVALAMGFWYVFLRKKRDEEECIEDNFLSGMPMRFTYQELKVATGDFKKKLGGGGFGSVFEGTLQNGDKIAVKRLDAMGQGTKEFLAEVKTIGSIHHVNLVKLIGFCAEKLQRLLVYEYMCNGSLDKWIFCKESLASLDWQIRRTIVLDIAKGLAYLHEECRQRIVHLDIKPQNILLDEKLRAKISDFGLCKLIDRDQSQVVTTMRGTPGYLAPEFLSSAITEKADVYSFGILVMEVVCGKKNLERSQPEEFVHLLPIFMRKAEEDQLVVMVDGSSQDMQLHNSEAVQVMKVAIWCLQSDYKRRPSMSDVVKVLEGNLDVEADLDYTLHNPTTIAATIREAEQGTTTLILPSFLSGPR</sequence>
<evidence type="ECO:0000259" key="9">
    <source>
        <dbReference type="PROSITE" id="PS50011"/>
    </source>
</evidence>
<comment type="similarity">
    <text evidence="7">Belongs to the protein kinase superfamily.</text>
</comment>
<dbReference type="SMART" id="SM00220">
    <property type="entry name" value="S_TKc"/>
    <property type="match status" value="1"/>
</dbReference>
<name>A0ABQ9LL09_HEVBR</name>
<evidence type="ECO:0000256" key="5">
    <source>
        <dbReference type="ARBA" id="ARBA00022840"/>
    </source>
</evidence>
<dbReference type="PANTHER" id="PTHR47976:SF30">
    <property type="entry name" value="RECEPTOR-LIKE SERINE_THREONINE-PROTEIN KINASE"/>
    <property type="match status" value="1"/>
</dbReference>
<dbReference type="Pfam" id="PF00069">
    <property type="entry name" value="Pkinase"/>
    <property type="match status" value="1"/>
</dbReference>
<dbReference type="PROSITE" id="PS50011">
    <property type="entry name" value="PROTEIN_KINASE_DOM"/>
    <property type="match status" value="1"/>
</dbReference>
<comment type="caution">
    <text evidence="10">The sequence shown here is derived from an EMBL/GenBank/DDBJ whole genome shotgun (WGS) entry which is preliminary data.</text>
</comment>
<dbReference type="InterPro" id="IPR011009">
    <property type="entry name" value="Kinase-like_dom_sf"/>
</dbReference>
<dbReference type="InterPro" id="IPR051343">
    <property type="entry name" value="G-type_lectin_kinases/EP1-like"/>
</dbReference>
<dbReference type="Proteomes" id="UP001174677">
    <property type="component" value="Chromosome 11"/>
</dbReference>
<evidence type="ECO:0000256" key="2">
    <source>
        <dbReference type="ARBA" id="ARBA00022729"/>
    </source>
</evidence>
<gene>
    <name evidence="10" type="ORF">P3X46_020158</name>
</gene>
<reference evidence="10" key="1">
    <citation type="journal article" date="2023" name="Plant Biotechnol. J.">
        <title>Chromosome-level wild Hevea brasiliensis genome provides new tools for genomic-assisted breeding and valuable loci to elevate rubber yield.</title>
        <authorList>
            <person name="Cheng H."/>
            <person name="Song X."/>
            <person name="Hu Y."/>
            <person name="Wu T."/>
            <person name="Yang Q."/>
            <person name="An Z."/>
            <person name="Feng S."/>
            <person name="Deng Z."/>
            <person name="Wu W."/>
            <person name="Zeng X."/>
            <person name="Tu M."/>
            <person name="Wang X."/>
            <person name="Huang H."/>
        </authorList>
    </citation>
    <scope>NUCLEOTIDE SEQUENCE</scope>
    <source>
        <strain evidence="10">MT/VB/25A 57/8</strain>
    </source>
</reference>
<dbReference type="InterPro" id="IPR017441">
    <property type="entry name" value="Protein_kinase_ATP_BS"/>
</dbReference>
<evidence type="ECO:0000256" key="6">
    <source>
        <dbReference type="PROSITE-ProRule" id="PRU10141"/>
    </source>
</evidence>
<dbReference type="Gene3D" id="1.10.510.10">
    <property type="entry name" value="Transferase(Phosphotransferase) domain 1"/>
    <property type="match status" value="1"/>
</dbReference>
<protein>
    <recommendedName>
        <fullName evidence="9">Protein kinase domain-containing protein</fullName>
    </recommendedName>
</protein>